<dbReference type="PROSITE" id="PS51257">
    <property type="entry name" value="PROKAR_LIPOPROTEIN"/>
    <property type="match status" value="1"/>
</dbReference>
<dbReference type="Proteomes" id="UP000633263">
    <property type="component" value="Unassembled WGS sequence"/>
</dbReference>
<dbReference type="EMBL" id="BMNN01000001">
    <property type="protein sequence ID" value="GGI88277.1"/>
    <property type="molecule type" value="Genomic_DNA"/>
</dbReference>
<evidence type="ECO:0000313" key="1">
    <source>
        <dbReference type="EMBL" id="GGI88277.1"/>
    </source>
</evidence>
<evidence type="ECO:0000313" key="2">
    <source>
        <dbReference type="Proteomes" id="UP000633263"/>
    </source>
</evidence>
<evidence type="ECO:0008006" key="3">
    <source>
        <dbReference type="Google" id="ProtNLM"/>
    </source>
</evidence>
<name>A0ABQ2CGV6_9GAMM</name>
<keyword evidence="2" id="KW-1185">Reference proteome</keyword>
<accession>A0ABQ2CGV6</accession>
<dbReference type="RefSeq" id="WP_188634637.1">
    <property type="nucleotide sequence ID" value="NZ_BMNN01000001.1"/>
</dbReference>
<reference evidence="2" key="1">
    <citation type="journal article" date="2019" name="Int. J. Syst. Evol. Microbiol.">
        <title>The Global Catalogue of Microorganisms (GCM) 10K type strain sequencing project: providing services to taxonomists for standard genome sequencing and annotation.</title>
        <authorList>
            <consortium name="The Broad Institute Genomics Platform"/>
            <consortium name="The Broad Institute Genome Sequencing Center for Infectious Disease"/>
            <person name="Wu L."/>
            <person name="Ma J."/>
        </authorList>
    </citation>
    <scope>NUCLEOTIDE SEQUENCE [LARGE SCALE GENOMIC DNA]</scope>
    <source>
        <strain evidence="2">JCM 11590</strain>
    </source>
</reference>
<comment type="caution">
    <text evidence="1">The sequence shown here is derived from an EMBL/GenBank/DDBJ whole genome shotgun (WGS) entry which is preliminary data.</text>
</comment>
<gene>
    <name evidence="1" type="ORF">GCM10009083_00790</name>
</gene>
<sequence>MRKILSGLLFVSVVTGLLSGCSTRLTDFTVISSKNVELSRMGEYQRVNKRVKGVDTIHIISFIPTGMYPNAKNALDRAIQSHPGGVALVDGVITRKYFYIPLIYGRDWYEVEGSVLVDPTLR</sequence>
<proteinExistence type="predicted"/>
<protein>
    <recommendedName>
        <fullName evidence="3">Lipoprotein</fullName>
    </recommendedName>
</protein>
<organism evidence="1 2">
    <name type="scientific">Halopseudomonas pertucinogena</name>
    <dbReference type="NCBI Taxonomy" id="86175"/>
    <lineage>
        <taxon>Bacteria</taxon>
        <taxon>Pseudomonadati</taxon>
        <taxon>Pseudomonadota</taxon>
        <taxon>Gammaproteobacteria</taxon>
        <taxon>Pseudomonadales</taxon>
        <taxon>Pseudomonadaceae</taxon>
        <taxon>Halopseudomonas</taxon>
    </lineage>
</organism>